<gene>
    <name evidence="1" type="ORF">FYJ68_04655</name>
</gene>
<evidence type="ECO:0000313" key="1">
    <source>
        <dbReference type="EMBL" id="MST72397.1"/>
    </source>
</evidence>
<dbReference type="Proteomes" id="UP000469325">
    <property type="component" value="Unassembled WGS sequence"/>
</dbReference>
<dbReference type="Pfam" id="PF11392">
    <property type="entry name" value="AllH"/>
    <property type="match status" value="1"/>
</dbReference>
<evidence type="ECO:0000313" key="2">
    <source>
        <dbReference type="Proteomes" id="UP000469325"/>
    </source>
</evidence>
<comment type="caution">
    <text evidence="1">The sequence shown here is derived from an EMBL/GenBank/DDBJ whole genome shotgun (WGS) entry which is preliminary data.</text>
</comment>
<dbReference type="InterPro" id="IPR021530">
    <property type="entry name" value="AllH-like"/>
</dbReference>
<dbReference type="AlphaFoldDB" id="A0A6N7XAI7"/>
<proteinExistence type="predicted"/>
<accession>A0A6N7XAI7</accession>
<keyword evidence="2" id="KW-1185">Reference proteome</keyword>
<name>A0A6N7XAI7_9ACTN</name>
<reference evidence="1 2" key="1">
    <citation type="submission" date="2019-08" db="EMBL/GenBank/DDBJ databases">
        <title>In-depth cultivation of the pig gut microbiome towards novel bacterial diversity and tailored functional studies.</title>
        <authorList>
            <person name="Wylensek D."/>
            <person name="Hitch T.C.A."/>
            <person name="Clavel T."/>
        </authorList>
    </citation>
    <scope>NUCLEOTIDE SEQUENCE [LARGE SCALE GENOMIC DNA]</scope>
    <source>
        <strain evidence="1 2">CA-Schmier-601-WT-1</strain>
    </source>
</reference>
<organism evidence="1 2">
    <name type="scientific">Olsenella porci</name>
    <dbReference type="NCBI Taxonomy" id="2652279"/>
    <lineage>
        <taxon>Bacteria</taxon>
        <taxon>Bacillati</taxon>
        <taxon>Actinomycetota</taxon>
        <taxon>Coriobacteriia</taxon>
        <taxon>Coriobacteriales</taxon>
        <taxon>Atopobiaceae</taxon>
        <taxon>Olsenella</taxon>
    </lineage>
</organism>
<sequence>MGGGETYRLAQGMVSDYALARLASPAEGVVHSVFRSSLNVSLPGILLHVGPISSGLSVLGIALPDEMAERFVRSVRVGGLVRLGDGALGIWCQGGVTRINLRGLEELPCKVDRLRGAEAVGLCDLLQSMGLEGRLGIPPTGEFDRVAKILSHGIFADEESMGCLRWLLGRGRGLTPSGDDVLVGYGIGSLMTGNAEPFLSLVRQLDLSRTTAVSAAYLGAMMDRFANYDYRLLADRLGRDDLEGAREVLDGLLRYGATSGADGLFGMRLALESALRNQVDG</sequence>
<protein>
    <submittedName>
        <fullName evidence="1">DUF2877 domain-containing protein</fullName>
    </submittedName>
</protein>
<dbReference type="EMBL" id="VUNC01000003">
    <property type="protein sequence ID" value="MST72397.1"/>
    <property type="molecule type" value="Genomic_DNA"/>
</dbReference>